<feature type="transmembrane region" description="Helical" evidence="1">
    <location>
        <begin position="12"/>
        <end position="30"/>
    </location>
</feature>
<name>A0A4U6T1A4_SETVI</name>
<evidence type="ECO:0000313" key="3">
    <source>
        <dbReference type="Proteomes" id="UP000298652"/>
    </source>
</evidence>
<sequence length="82" mass="9316">MPPIGDPDASRVRVAYEIGYLSLVLVRYLCGSNYSSLRKNGMTYLEAGLFHIGLFCWSPNAVFLAFDWLDPSNSRPWSSRRI</sequence>
<protein>
    <submittedName>
        <fullName evidence="2">Uncharacterized protein</fullName>
    </submittedName>
</protein>
<keyword evidence="3" id="KW-1185">Reference proteome</keyword>
<dbReference type="Proteomes" id="UP000298652">
    <property type="component" value="Chromosome 9"/>
</dbReference>
<gene>
    <name evidence="2" type="ORF">SEVIR_9G035150v2</name>
</gene>
<keyword evidence="1" id="KW-0472">Membrane</keyword>
<keyword evidence="1" id="KW-1133">Transmembrane helix</keyword>
<dbReference type="AlphaFoldDB" id="A0A4U6T1A4"/>
<keyword evidence="1" id="KW-0812">Transmembrane</keyword>
<dbReference type="EMBL" id="CM016560">
    <property type="protein sequence ID" value="TKV90526.1"/>
    <property type="molecule type" value="Genomic_DNA"/>
</dbReference>
<evidence type="ECO:0000313" key="2">
    <source>
        <dbReference type="EMBL" id="TKV90526.1"/>
    </source>
</evidence>
<evidence type="ECO:0000256" key="1">
    <source>
        <dbReference type="SAM" id="Phobius"/>
    </source>
</evidence>
<proteinExistence type="predicted"/>
<reference evidence="2" key="1">
    <citation type="submission" date="2019-03" db="EMBL/GenBank/DDBJ databases">
        <title>WGS assembly of Setaria viridis.</title>
        <authorList>
            <person name="Huang P."/>
            <person name="Jenkins J."/>
            <person name="Grimwood J."/>
            <person name="Barry K."/>
            <person name="Healey A."/>
            <person name="Mamidi S."/>
            <person name="Sreedasyam A."/>
            <person name="Shu S."/>
            <person name="Feldman M."/>
            <person name="Wu J."/>
            <person name="Yu Y."/>
            <person name="Chen C."/>
            <person name="Johnson J."/>
            <person name="Rokhsar D."/>
            <person name="Baxter I."/>
            <person name="Schmutz J."/>
            <person name="Brutnell T."/>
            <person name="Kellogg E."/>
        </authorList>
    </citation>
    <scope>NUCLEOTIDE SEQUENCE [LARGE SCALE GENOMIC DNA]</scope>
</reference>
<accession>A0A4U6T1A4</accession>
<feature type="transmembrane region" description="Helical" evidence="1">
    <location>
        <begin position="42"/>
        <end position="66"/>
    </location>
</feature>
<organism evidence="2 3">
    <name type="scientific">Setaria viridis</name>
    <name type="common">Green bristlegrass</name>
    <name type="synonym">Setaria italica subsp. viridis</name>
    <dbReference type="NCBI Taxonomy" id="4556"/>
    <lineage>
        <taxon>Eukaryota</taxon>
        <taxon>Viridiplantae</taxon>
        <taxon>Streptophyta</taxon>
        <taxon>Embryophyta</taxon>
        <taxon>Tracheophyta</taxon>
        <taxon>Spermatophyta</taxon>
        <taxon>Magnoliopsida</taxon>
        <taxon>Liliopsida</taxon>
        <taxon>Poales</taxon>
        <taxon>Poaceae</taxon>
        <taxon>PACMAD clade</taxon>
        <taxon>Panicoideae</taxon>
        <taxon>Panicodae</taxon>
        <taxon>Paniceae</taxon>
        <taxon>Cenchrinae</taxon>
        <taxon>Setaria</taxon>
    </lineage>
</organism>
<dbReference type="Gramene" id="TKV90526">
    <property type="protein sequence ID" value="TKV90526"/>
    <property type="gene ID" value="SEVIR_9G035150v2"/>
</dbReference>